<organism evidence="1 2">
    <name type="scientific">Ancylobacter moscoviensis</name>
    <dbReference type="NCBI Taxonomy" id="2597768"/>
    <lineage>
        <taxon>Bacteria</taxon>
        <taxon>Pseudomonadati</taxon>
        <taxon>Pseudomonadota</taxon>
        <taxon>Alphaproteobacteria</taxon>
        <taxon>Hyphomicrobiales</taxon>
        <taxon>Xanthobacteraceae</taxon>
        <taxon>Ancylobacter</taxon>
    </lineage>
</organism>
<protein>
    <submittedName>
        <fullName evidence="1">Uncharacterized protein</fullName>
    </submittedName>
</protein>
<keyword evidence="2" id="KW-1185">Reference proteome</keyword>
<name>A0ABY3DPC7_9HYPH</name>
<evidence type="ECO:0000313" key="2">
    <source>
        <dbReference type="Proteomes" id="UP000315321"/>
    </source>
</evidence>
<sequence>MAGEAARAGQKWRDTRGDYSLGTRLEIVRVMAVAEGYVMARRLGCMPFVMRAAEFADQFTGPLRERTPADRAALAALNEGEE</sequence>
<gene>
    <name evidence="1" type="ORF">FO470_17245</name>
</gene>
<dbReference type="EMBL" id="VMBP01000006">
    <property type="protein sequence ID" value="TSJ60497.1"/>
    <property type="molecule type" value="Genomic_DNA"/>
</dbReference>
<comment type="caution">
    <text evidence="1">The sequence shown here is derived from an EMBL/GenBank/DDBJ whole genome shotgun (WGS) entry which is preliminary data.</text>
</comment>
<dbReference type="RefSeq" id="WP_144344225.1">
    <property type="nucleotide sequence ID" value="NZ_VMBP01000006.1"/>
</dbReference>
<proteinExistence type="predicted"/>
<dbReference type="Proteomes" id="UP000315321">
    <property type="component" value="Unassembled WGS sequence"/>
</dbReference>
<accession>A0ABY3DPC7</accession>
<reference evidence="1 2" key="1">
    <citation type="submission" date="2019-07" db="EMBL/GenBank/DDBJ databases">
        <authorList>
            <person name="Grouzdev D.S."/>
        </authorList>
    </citation>
    <scope>NUCLEOTIDE SEQUENCE [LARGE SCALE GENOMIC DNA]</scope>
    <source>
        <strain evidence="1 2">3C</strain>
    </source>
</reference>
<evidence type="ECO:0000313" key="1">
    <source>
        <dbReference type="EMBL" id="TSJ60497.1"/>
    </source>
</evidence>